<accession>A0A1S3BFV6</accession>
<feature type="domain" description="U-box" evidence="8">
    <location>
        <begin position="275"/>
        <end position="349"/>
    </location>
</feature>
<evidence type="ECO:0000259" key="8">
    <source>
        <dbReference type="PROSITE" id="PS51698"/>
    </source>
</evidence>
<evidence type="ECO:0000256" key="3">
    <source>
        <dbReference type="ARBA" id="ARBA00012483"/>
    </source>
</evidence>
<dbReference type="CDD" id="cd16664">
    <property type="entry name" value="RING-Ubox_PUB"/>
    <property type="match status" value="1"/>
</dbReference>
<evidence type="ECO:0000313" key="10">
    <source>
        <dbReference type="RefSeq" id="XP_008447008.3"/>
    </source>
</evidence>
<dbReference type="SMART" id="SM00504">
    <property type="entry name" value="Ubox"/>
    <property type="match status" value="1"/>
</dbReference>
<dbReference type="SMART" id="SM00185">
    <property type="entry name" value="ARM"/>
    <property type="match status" value="4"/>
</dbReference>
<evidence type="ECO:0000256" key="1">
    <source>
        <dbReference type="ARBA" id="ARBA00000900"/>
    </source>
</evidence>
<dbReference type="InterPro" id="IPR058678">
    <property type="entry name" value="ARM_PUB"/>
</dbReference>
<dbReference type="InterPro" id="IPR045210">
    <property type="entry name" value="RING-Ubox_PUB"/>
</dbReference>
<dbReference type="InterPro" id="IPR011989">
    <property type="entry name" value="ARM-like"/>
</dbReference>
<dbReference type="UniPathway" id="UPA00143"/>
<dbReference type="InterPro" id="IPR057623">
    <property type="entry name" value="PUB12-19-like_N"/>
</dbReference>
<dbReference type="Proteomes" id="UP001652600">
    <property type="component" value="Chromosome 10"/>
</dbReference>
<dbReference type="InterPro" id="IPR013083">
    <property type="entry name" value="Znf_RING/FYVE/PHD"/>
</dbReference>
<dbReference type="PROSITE" id="PS51698">
    <property type="entry name" value="U_BOX"/>
    <property type="match status" value="1"/>
</dbReference>
<dbReference type="GeneID" id="103489556"/>
<dbReference type="eggNOG" id="KOG0167">
    <property type="taxonomic scope" value="Eukaryota"/>
</dbReference>
<name>A0A1S3BFV6_CUCME</name>
<reference evidence="10" key="1">
    <citation type="submission" date="2025-08" db="UniProtKB">
        <authorList>
            <consortium name="RefSeq"/>
        </authorList>
    </citation>
    <scope>IDENTIFICATION</scope>
    <source>
        <tissue evidence="10">Stem</tissue>
    </source>
</reference>
<dbReference type="SUPFAM" id="SSF48371">
    <property type="entry name" value="ARM repeat"/>
    <property type="match status" value="1"/>
</dbReference>
<dbReference type="GO" id="GO:0016567">
    <property type="term" value="P:protein ubiquitination"/>
    <property type="evidence" value="ECO:0007669"/>
    <property type="project" value="UniProtKB-UniPathway"/>
</dbReference>
<dbReference type="PANTHER" id="PTHR23315">
    <property type="entry name" value="U BOX DOMAIN-CONTAINING"/>
    <property type="match status" value="1"/>
</dbReference>
<dbReference type="InParanoid" id="A0A1S3BFV6"/>
<feature type="repeat" description="ARM" evidence="7">
    <location>
        <begin position="419"/>
        <end position="461"/>
    </location>
</feature>
<dbReference type="EC" id="2.3.2.27" evidence="3"/>
<dbReference type="RefSeq" id="XP_008447008.3">
    <property type="nucleotide sequence ID" value="XM_008448786.3"/>
</dbReference>
<dbReference type="InterPro" id="IPR016024">
    <property type="entry name" value="ARM-type_fold"/>
</dbReference>
<dbReference type="Pfam" id="PF25368">
    <property type="entry name" value="PUB10_N"/>
    <property type="match status" value="1"/>
</dbReference>
<dbReference type="SUPFAM" id="SSF57850">
    <property type="entry name" value="RING/U-box"/>
    <property type="match status" value="1"/>
</dbReference>
<dbReference type="InterPro" id="IPR003613">
    <property type="entry name" value="Ubox_domain"/>
</dbReference>
<evidence type="ECO:0000256" key="5">
    <source>
        <dbReference type="ARBA" id="ARBA00022737"/>
    </source>
</evidence>
<dbReference type="Gene3D" id="1.25.10.10">
    <property type="entry name" value="Leucine-rich Repeat Variant"/>
    <property type="match status" value="2"/>
</dbReference>
<keyword evidence="9" id="KW-1185">Reference proteome</keyword>
<dbReference type="PROSITE" id="PS50176">
    <property type="entry name" value="ARM_REPEAT"/>
    <property type="match status" value="1"/>
</dbReference>
<evidence type="ECO:0000256" key="2">
    <source>
        <dbReference type="ARBA" id="ARBA00004906"/>
    </source>
</evidence>
<dbReference type="Pfam" id="PF25598">
    <property type="entry name" value="ARM_PUB"/>
    <property type="match status" value="1"/>
</dbReference>
<comment type="catalytic activity">
    <reaction evidence="1">
        <text>S-ubiquitinyl-[E2 ubiquitin-conjugating enzyme]-L-cysteine + [acceptor protein]-L-lysine = [E2 ubiquitin-conjugating enzyme]-L-cysteine + N(6)-ubiquitinyl-[acceptor protein]-L-lysine.</text>
        <dbReference type="EC" id="2.3.2.27"/>
    </reaction>
</comment>
<evidence type="ECO:0000256" key="6">
    <source>
        <dbReference type="ARBA" id="ARBA00022786"/>
    </source>
</evidence>
<dbReference type="InterPro" id="IPR000225">
    <property type="entry name" value="Armadillo"/>
</dbReference>
<comment type="pathway">
    <text evidence="2">Protein modification; protein ubiquitination.</text>
</comment>
<evidence type="ECO:0000256" key="4">
    <source>
        <dbReference type="ARBA" id="ARBA00022679"/>
    </source>
</evidence>
<organism evidence="9 10">
    <name type="scientific">Cucumis melo</name>
    <name type="common">Muskmelon</name>
    <dbReference type="NCBI Taxonomy" id="3656"/>
    <lineage>
        <taxon>Eukaryota</taxon>
        <taxon>Viridiplantae</taxon>
        <taxon>Streptophyta</taxon>
        <taxon>Embryophyta</taxon>
        <taxon>Tracheophyta</taxon>
        <taxon>Spermatophyta</taxon>
        <taxon>Magnoliopsida</taxon>
        <taxon>eudicotyledons</taxon>
        <taxon>Gunneridae</taxon>
        <taxon>Pentapetalae</taxon>
        <taxon>rosids</taxon>
        <taxon>fabids</taxon>
        <taxon>Cucurbitales</taxon>
        <taxon>Cucurbitaceae</taxon>
        <taxon>Benincaseae</taxon>
        <taxon>Cucumis</taxon>
    </lineage>
</organism>
<evidence type="ECO:0000256" key="7">
    <source>
        <dbReference type="PROSITE-ProRule" id="PRU00259"/>
    </source>
</evidence>
<protein>
    <recommendedName>
        <fullName evidence="3">RING-type E3 ubiquitin transferase</fullName>
        <ecNumber evidence="3">2.3.2.27</ecNumber>
    </recommendedName>
</protein>
<dbReference type="GO" id="GO:0061630">
    <property type="term" value="F:ubiquitin protein ligase activity"/>
    <property type="evidence" value="ECO:0007669"/>
    <property type="project" value="UniProtKB-EC"/>
</dbReference>
<keyword evidence="5" id="KW-0677">Repeat</keyword>
<dbReference type="AlphaFoldDB" id="A0A1S3BFV6"/>
<dbReference type="KEGG" id="cmo:103489556"/>
<dbReference type="Pfam" id="PF04564">
    <property type="entry name" value="U-box"/>
    <property type="match status" value="1"/>
</dbReference>
<gene>
    <name evidence="10" type="primary">LOC103489556</name>
</gene>
<evidence type="ECO:0000313" key="9">
    <source>
        <dbReference type="Proteomes" id="UP001652600"/>
    </source>
</evidence>
<keyword evidence="6" id="KW-0833">Ubl conjugation pathway</keyword>
<dbReference type="Gene3D" id="3.30.40.10">
    <property type="entry name" value="Zinc/RING finger domain, C3HC4 (zinc finger)"/>
    <property type="match status" value="1"/>
</dbReference>
<dbReference type="Gramene" id="MELO3C012003.2.1">
    <property type="protein sequence ID" value="MELO3C012003.2.1"/>
    <property type="gene ID" value="MELO3C012003.2"/>
</dbReference>
<keyword evidence="4" id="KW-0808">Transferase</keyword>
<dbReference type="PANTHER" id="PTHR23315:SF307">
    <property type="entry name" value="U-BOX DOMAIN-CONTAINING PROTEIN 19"/>
    <property type="match status" value="1"/>
</dbReference>
<sequence length="683" mass="76840">MIPRSKDFRRRIMSSPAIRPCECTAPGTLLTSLINLSRTICSYRHKFFGSNKQNAIKLIRQIGILLAFFEELQDRNSDEFSDSIVLVISELHLIFQKILYLLEDCALEGARLFMLMKSEHIANRFRVLIRSVALALEILPLNSMDVSVDVVDYVELVIKQARREKFGNDGEDEEIVNEVKSILSLFDNRIVPDNSKIKRVLDYIGVKSWSLCNKEVKFLDSEIEFEWSNQDKTEVSFLSNLMGLMNYCRCMLFDVVDSEADRQVDECRIETMDCLNPDDFRCPISLEFMFDPVTLVTGQTYERSSIQKWFRAGNLTCPNTGERLKNRELVPNLALRRIIRQYCSKNSIPFPESSKQKPDLTRTIAPGSPIVRNIIMFLAKFLADFLESGTLEEKNRAAFEIKFLSKASLFYRCCLVEIDLIPNLLKLLRSKDNLAQKNAIAAVLNLSKHSKSKKVIAENSGLEAIVHVLMTGYKVESRQFAAGTLFYMASIEKYRKLIAEIPNTLPGLLNLLKDNADRSKKNAMVAIYGLLMHSGNHRKVLSSGAVPLLVNLIETCESEILISDSMEILATLAGKPEGTAAILRSGALNSIMEFLNSCSSITGREYSVSLLVALCLNGGSEVIGVIAKNQTVISSVYSVVSEGTSRGKKKANSLMRVLHEFTELESSNSDSSHLLQDRIVQAW</sequence>
<proteinExistence type="predicted"/>